<feature type="domain" description="ABC transporter" evidence="8">
    <location>
        <begin position="328"/>
        <end position="566"/>
    </location>
</feature>
<dbReference type="GO" id="GO:0016887">
    <property type="term" value="F:ATP hydrolysis activity"/>
    <property type="evidence" value="ECO:0007669"/>
    <property type="project" value="InterPro"/>
</dbReference>
<feature type="transmembrane region" description="Helical" evidence="7">
    <location>
        <begin position="217"/>
        <end position="235"/>
    </location>
</feature>
<feature type="transmembrane region" description="Helical" evidence="7">
    <location>
        <begin position="68"/>
        <end position="94"/>
    </location>
</feature>
<dbReference type="InterPro" id="IPR003439">
    <property type="entry name" value="ABC_transporter-like_ATP-bd"/>
</dbReference>
<dbReference type="PANTHER" id="PTHR19229:SF113">
    <property type="entry name" value="ATP-BINDING CASSETTE SUB-FAMILY A MEMBER 13"/>
    <property type="match status" value="1"/>
</dbReference>
<accession>A0A6P5JY76</accession>
<dbReference type="InterPro" id="IPR013525">
    <property type="entry name" value="ABC2_TM"/>
</dbReference>
<dbReference type="AlphaFoldDB" id="A0A6P5JY76"/>
<dbReference type="RefSeq" id="XP_020837009.1">
    <property type="nucleotide sequence ID" value="XM_020981350.1"/>
</dbReference>
<dbReference type="GeneID" id="110205047"/>
<dbReference type="InterPro" id="IPR056264">
    <property type="entry name" value="R2_ABCA1-4-like"/>
</dbReference>
<proteinExistence type="predicted"/>
<feature type="transmembrane region" description="Helical" evidence="7">
    <location>
        <begin position="178"/>
        <end position="205"/>
    </location>
</feature>
<evidence type="ECO:0000313" key="10">
    <source>
        <dbReference type="RefSeq" id="XP_020837009.1"/>
    </source>
</evidence>
<keyword evidence="9" id="KW-1185">Reference proteome</keyword>
<dbReference type="Pfam" id="PF23321">
    <property type="entry name" value="R1_ABCA1"/>
    <property type="match status" value="1"/>
</dbReference>
<dbReference type="GO" id="GO:0005524">
    <property type="term" value="F:ATP binding"/>
    <property type="evidence" value="ECO:0007669"/>
    <property type="project" value="UniProtKB-KW"/>
</dbReference>
<evidence type="ECO:0000256" key="6">
    <source>
        <dbReference type="ARBA" id="ARBA00023136"/>
    </source>
</evidence>
<gene>
    <name evidence="10" type="primary">LOC110205047</name>
</gene>
<dbReference type="InterPro" id="IPR027417">
    <property type="entry name" value="P-loop_NTPase"/>
</dbReference>
<keyword evidence="2 7" id="KW-0812">Transmembrane</keyword>
<feature type="transmembrane region" description="Helical" evidence="7">
    <location>
        <begin position="106"/>
        <end position="127"/>
    </location>
</feature>
<dbReference type="KEGG" id="pcw:110205047"/>
<dbReference type="Pfam" id="PF00005">
    <property type="entry name" value="ABC_tran"/>
    <property type="match status" value="1"/>
</dbReference>
<sequence length="668" mass="74729">ITLYSHPYGGTLLNEDKILESVRQCGVALCIMLGFSILTASIGSSIVKDRVCGAKRLQHISGLGYRTYWFTNFIYDMLFYLVSVSLSIGVIVAFKLTAFTFRENLAATALLLALFGYVIGNATVELWCVPCKRKTLGFLRNCCWVRGFLSLPAIMLIYATLPWMYLLSRIFSSSDVAFISYISLNFIFGLCTMLMTIMPRLLAVVSKAQNLKDIYNVLKWVFTIFPQFCLGQGLIELCYNQIKFDLTHNFGIDSYVSPFEMNFLGWIFVAMALQGTTLLLLRILLHWDLLQKPRSHPVILGPVNPSEDVDVKEEQMRIWAGRTYNDILVLQNLQKSYQGFGKKTTAVNDISLGIPRGECFGLLGVNGAGKSTTFKMLTGDITPSSGYAAIRNSRGDEMVLSSSGAAGILIGYCPQKDALDEFLTGWEHLHYYCSLRGVPKQDIHRVAGELVNKLHLEAHIEKPVNTYSGGTKRKLSTALALVGKPEILLLDEPSSGMDPGSKRYLWKTIMKEVQEGCAAVLTSHSMEECEALCTRLAIMVDGSFKCLGSPQHIKNRFGAGYAVKVWLSQETSQHNAVSDGLKLHFPGIQFKGQRLNLLEFHVPQRWGCLADLFKVLENNKTLLNIKHYSINQTTLEQVFISFATQQQQTPYPTFESSSDYMRPHSVSI</sequence>
<dbReference type="Pfam" id="PF12698">
    <property type="entry name" value="ABC2_membrane_3"/>
    <property type="match status" value="1"/>
</dbReference>
<keyword evidence="6 7" id="KW-0472">Membrane</keyword>
<evidence type="ECO:0000256" key="5">
    <source>
        <dbReference type="ARBA" id="ARBA00022989"/>
    </source>
</evidence>
<dbReference type="CDD" id="cd03263">
    <property type="entry name" value="ABC_subfamily_A"/>
    <property type="match status" value="1"/>
</dbReference>
<dbReference type="PROSITE" id="PS50893">
    <property type="entry name" value="ABC_TRANSPORTER_2"/>
    <property type="match status" value="1"/>
</dbReference>
<dbReference type="InterPro" id="IPR003593">
    <property type="entry name" value="AAA+_ATPase"/>
</dbReference>
<dbReference type="SUPFAM" id="SSF52540">
    <property type="entry name" value="P-loop containing nucleoside triphosphate hydrolases"/>
    <property type="match status" value="1"/>
</dbReference>
<feature type="non-terminal residue" evidence="10">
    <location>
        <position position="1"/>
    </location>
</feature>
<keyword evidence="3" id="KW-0547">Nucleotide-binding</keyword>
<organism evidence="9 10">
    <name type="scientific">Phascolarctos cinereus</name>
    <name type="common">Koala</name>
    <dbReference type="NCBI Taxonomy" id="38626"/>
    <lineage>
        <taxon>Eukaryota</taxon>
        <taxon>Metazoa</taxon>
        <taxon>Chordata</taxon>
        <taxon>Craniata</taxon>
        <taxon>Vertebrata</taxon>
        <taxon>Euteleostomi</taxon>
        <taxon>Mammalia</taxon>
        <taxon>Metatheria</taxon>
        <taxon>Diprotodontia</taxon>
        <taxon>Phascolarctidae</taxon>
        <taxon>Phascolarctos</taxon>
    </lineage>
</organism>
<evidence type="ECO:0000259" key="8">
    <source>
        <dbReference type="PROSITE" id="PS50893"/>
    </source>
</evidence>
<reference evidence="10" key="1">
    <citation type="submission" date="2025-08" db="UniProtKB">
        <authorList>
            <consortium name="RefSeq"/>
        </authorList>
    </citation>
    <scope>IDENTIFICATION</scope>
    <source>
        <tissue evidence="10">Spleen</tissue>
    </source>
</reference>
<feature type="transmembrane region" description="Helical" evidence="7">
    <location>
        <begin position="263"/>
        <end position="285"/>
    </location>
</feature>
<dbReference type="PANTHER" id="PTHR19229">
    <property type="entry name" value="ATP-BINDING CASSETTE TRANSPORTER SUBFAMILY A ABCA"/>
    <property type="match status" value="1"/>
</dbReference>
<evidence type="ECO:0000256" key="4">
    <source>
        <dbReference type="ARBA" id="ARBA00022840"/>
    </source>
</evidence>
<evidence type="ECO:0000256" key="3">
    <source>
        <dbReference type="ARBA" id="ARBA00022741"/>
    </source>
</evidence>
<evidence type="ECO:0000313" key="9">
    <source>
        <dbReference type="Proteomes" id="UP000515140"/>
    </source>
</evidence>
<keyword evidence="4" id="KW-0067">ATP-binding</keyword>
<dbReference type="GO" id="GO:0016020">
    <property type="term" value="C:membrane"/>
    <property type="evidence" value="ECO:0007669"/>
    <property type="project" value="UniProtKB-SubCell"/>
</dbReference>
<evidence type="ECO:0000256" key="7">
    <source>
        <dbReference type="SAM" id="Phobius"/>
    </source>
</evidence>
<keyword evidence="5 7" id="KW-1133">Transmembrane helix</keyword>
<dbReference type="InParanoid" id="A0A6P5JY76"/>
<feature type="transmembrane region" description="Helical" evidence="7">
    <location>
        <begin position="26"/>
        <end position="47"/>
    </location>
</feature>
<evidence type="ECO:0000256" key="2">
    <source>
        <dbReference type="ARBA" id="ARBA00022692"/>
    </source>
</evidence>
<dbReference type="InterPro" id="IPR026082">
    <property type="entry name" value="ABCA"/>
</dbReference>
<feature type="transmembrane region" description="Helical" evidence="7">
    <location>
        <begin position="148"/>
        <end position="166"/>
    </location>
</feature>
<name>A0A6P5JY76_PHACI</name>
<dbReference type="SMART" id="SM00382">
    <property type="entry name" value="AAA"/>
    <property type="match status" value="1"/>
</dbReference>
<dbReference type="Gene3D" id="3.40.50.300">
    <property type="entry name" value="P-loop containing nucleotide triphosphate hydrolases"/>
    <property type="match status" value="1"/>
</dbReference>
<evidence type="ECO:0000256" key="1">
    <source>
        <dbReference type="ARBA" id="ARBA00004141"/>
    </source>
</evidence>
<dbReference type="Proteomes" id="UP000515140">
    <property type="component" value="Unplaced"/>
</dbReference>
<dbReference type="FunFam" id="3.40.50.300:FF:000689">
    <property type="entry name" value="ATP binding cassette subfamily A member 12"/>
    <property type="match status" value="1"/>
</dbReference>
<comment type="subcellular location">
    <subcellularLocation>
        <location evidence="1">Membrane</location>
        <topology evidence="1">Multi-pass membrane protein</topology>
    </subcellularLocation>
</comment>
<protein>
    <submittedName>
        <fullName evidence="10">ATP-binding cassette sub-family A member 13-like</fullName>
    </submittedName>
</protein>
<dbReference type="GO" id="GO:0005319">
    <property type="term" value="F:lipid transporter activity"/>
    <property type="evidence" value="ECO:0007669"/>
    <property type="project" value="TreeGrafter"/>
</dbReference>
<dbReference type="GO" id="GO:0140359">
    <property type="term" value="F:ABC-type transporter activity"/>
    <property type="evidence" value="ECO:0007669"/>
    <property type="project" value="InterPro"/>
</dbReference>